<organism evidence="1 2">
    <name type="scientific">Paenibacillus aquistagni</name>
    <dbReference type="NCBI Taxonomy" id="1852522"/>
    <lineage>
        <taxon>Bacteria</taxon>
        <taxon>Bacillati</taxon>
        <taxon>Bacillota</taxon>
        <taxon>Bacilli</taxon>
        <taxon>Bacillales</taxon>
        <taxon>Paenibacillaceae</taxon>
        <taxon>Paenibacillus</taxon>
    </lineage>
</organism>
<dbReference type="SUPFAM" id="SSF53448">
    <property type="entry name" value="Nucleotide-diphospho-sugar transferases"/>
    <property type="match status" value="1"/>
</dbReference>
<gene>
    <name evidence="1" type="ORF">SAMN06295960_4776</name>
</gene>
<dbReference type="RefSeq" id="WP_085498736.1">
    <property type="nucleotide sequence ID" value="NZ_FXAZ01000010.1"/>
</dbReference>
<dbReference type="STRING" id="1852522.SAMN06295960_4776"/>
<sequence>MKYIVGIFYVNRFDLLMKALSSIERYWPVTHVVDNSWNRELRHRQSSMPPGVKVLEPPVPLSHCQSQNLLHRLGAEHQSDFVIYMHNDAEAYPQTPERLLQWVEQLQMNNVRWGVLFTLLDTLSAFNMQAIREVGSWDPNLPMYFSDIDWYRRMKLLGYEIVESRLSVTHHNEGASTVKSDPYLTQIHQVTFPLYNLYYQAKWGGAMGSETFDKPFNQFPLRSVNYLAEI</sequence>
<dbReference type="Gene3D" id="3.90.550.10">
    <property type="entry name" value="Spore Coat Polysaccharide Biosynthesis Protein SpsA, Chain A"/>
    <property type="match status" value="1"/>
</dbReference>
<dbReference type="Proteomes" id="UP000193834">
    <property type="component" value="Unassembled WGS sequence"/>
</dbReference>
<dbReference type="OrthoDB" id="2565678at2"/>
<protein>
    <recommendedName>
        <fullName evidence="3">Glycosyl transferase family 2</fullName>
    </recommendedName>
</protein>
<dbReference type="AlphaFoldDB" id="A0A1X7LXS8"/>
<name>A0A1X7LXS8_9BACL</name>
<dbReference type="EMBL" id="FXAZ01000010">
    <property type="protein sequence ID" value="SMG58698.1"/>
    <property type="molecule type" value="Genomic_DNA"/>
</dbReference>
<evidence type="ECO:0008006" key="3">
    <source>
        <dbReference type="Google" id="ProtNLM"/>
    </source>
</evidence>
<evidence type="ECO:0000313" key="1">
    <source>
        <dbReference type="EMBL" id="SMG58698.1"/>
    </source>
</evidence>
<accession>A0A1X7LXS8</accession>
<evidence type="ECO:0000313" key="2">
    <source>
        <dbReference type="Proteomes" id="UP000193834"/>
    </source>
</evidence>
<reference evidence="1 2" key="1">
    <citation type="submission" date="2017-04" db="EMBL/GenBank/DDBJ databases">
        <authorList>
            <person name="Afonso C.L."/>
            <person name="Miller P.J."/>
            <person name="Scott M.A."/>
            <person name="Spackman E."/>
            <person name="Goraichik I."/>
            <person name="Dimitrov K.M."/>
            <person name="Suarez D.L."/>
            <person name="Swayne D.E."/>
        </authorList>
    </citation>
    <scope>NUCLEOTIDE SEQUENCE [LARGE SCALE GENOMIC DNA]</scope>
    <source>
        <strain evidence="1 2">11</strain>
    </source>
</reference>
<proteinExistence type="predicted"/>
<dbReference type="InterPro" id="IPR029044">
    <property type="entry name" value="Nucleotide-diphossugar_trans"/>
</dbReference>
<keyword evidence="2" id="KW-1185">Reference proteome</keyword>